<proteinExistence type="predicted"/>
<reference evidence="3" key="1">
    <citation type="submission" date="2022-11" db="UniProtKB">
        <authorList>
            <consortium name="WormBaseParasite"/>
        </authorList>
    </citation>
    <scope>IDENTIFICATION</scope>
</reference>
<keyword evidence="2" id="KW-1185">Reference proteome</keyword>
<dbReference type="Proteomes" id="UP000887563">
    <property type="component" value="Unplaced"/>
</dbReference>
<sequence length="103" mass="12820">MSYFLNPSKTELSPLVEIYKRKFLFKKVSSKYFLFFIIFRINIPNIYISWSFTNLFPNNKRLITSKFVICFRNLLFSFFNSFKWIDKYWIYWIPTLVGCYYFY</sequence>
<dbReference type="AlphaFoldDB" id="A0A914KWB3"/>
<feature type="transmembrane region" description="Helical" evidence="1">
    <location>
        <begin position="32"/>
        <end position="50"/>
    </location>
</feature>
<accession>A0A914KWB3</accession>
<evidence type="ECO:0000313" key="3">
    <source>
        <dbReference type="WBParaSite" id="Minc3s00144g05941"/>
    </source>
</evidence>
<evidence type="ECO:0000256" key="1">
    <source>
        <dbReference type="SAM" id="Phobius"/>
    </source>
</evidence>
<name>A0A914KWB3_MELIC</name>
<keyword evidence="1" id="KW-1133">Transmembrane helix</keyword>
<protein>
    <submittedName>
        <fullName evidence="3">Uncharacterized protein</fullName>
    </submittedName>
</protein>
<keyword evidence="1" id="KW-0812">Transmembrane</keyword>
<keyword evidence="1" id="KW-0472">Membrane</keyword>
<evidence type="ECO:0000313" key="2">
    <source>
        <dbReference type="Proteomes" id="UP000887563"/>
    </source>
</evidence>
<dbReference type="WBParaSite" id="Minc3s00144g05941">
    <property type="protein sequence ID" value="Minc3s00144g05941"/>
    <property type="gene ID" value="Minc3s00144g05941"/>
</dbReference>
<organism evidence="2 3">
    <name type="scientific">Meloidogyne incognita</name>
    <name type="common">Southern root-knot nematode worm</name>
    <name type="synonym">Oxyuris incognita</name>
    <dbReference type="NCBI Taxonomy" id="6306"/>
    <lineage>
        <taxon>Eukaryota</taxon>
        <taxon>Metazoa</taxon>
        <taxon>Ecdysozoa</taxon>
        <taxon>Nematoda</taxon>
        <taxon>Chromadorea</taxon>
        <taxon>Rhabditida</taxon>
        <taxon>Tylenchina</taxon>
        <taxon>Tylenchomorpha</taxon>
        <taxon>Tylenchoidea</taxon>
        <taxon>Meloidogynidae</taxon>
        <taxon>Meloidogyninae</taxon>
        <taxon>Meloidogyne</taxon>
        <taxon>Meloidogyne incognita group</taxon>
    </lineage>
</organism>